<evidence type="ECO:0000313" key="9">
    <source>
        <dbReference type="EMBL" id="QBZ56191.1"/>
    </source>
</evidence>
<dbReference type="Proteomes" id="UP000294847">
    <property type="component" value="Chromosome 2"/>
</dbReference>
<feature type="transmembrane region" description="Helical" evidence="7">
    <location>
        <begin position="12"/>
        <end position="32"/>
    </location>
</feature>
<evidence type="ECO:0000256" key="7">
    <source>
        <dbReference type="SAM" id="Phobius"/>
    </source>
</evidence>
<feature type="domain" description="Rhodopsin" evidence="8">
    <location>
        <begin position="29"/>
        <end position="262"/>
    </location>
</feature>
<proteinExistence type="inferred from homology"/>
<keyword evidence="4 7" id="KW-0472">Membrane</keyword>
<reference evidence="9 10" key="1">
    <citation type="journal article" date="2019" name="Mol. Biol. Evol.">
        <title>Blast fungal genomes show frequent chromosomal changes, gene gains and losses, and effector gene turnover.</title>
        <authorList>
            <person name="Gomez Luciano L.B."/>
            <person name="Jason Tsai I."/>
            <person name="Chuma I."/>
            <person name="Tosa Y."/>
            <person name="Chen Y.H."/>
            <person name="Li J.Y."/>
            <person name="Li M.Y."/>
            <person name="Jade Lu M.Y."/>
            <person name="Nakayashiki H."/>
            <person name="Li W.H."/>
        </authorList>
    </citation>
    <scope>NUCLEOTIDE SEQUENCE [LARGE SCALE GENOMIC DNA]</scope>
    <source>
        <strain evidence="9">MZ5-1-6</strain>
    </source>
</reference>
<evidence type="ECO:0000256" key="5">
    <source>
        <dbReference type="ARBA" id="ARBA00038359"/>
    </source>
</evidence>
<feature type="region of interest" description="Disordered" evidence="6">
    <location>
        <begin position="462"/>
        <end position="538"/>
    </location>
</feature>
<feature type="compositionally biased region" description="Basic and acidic residues" evidence="6">
    <location>
        <begin position="462"/>
        <end position="484"/>
    </location>
</feature>
<feature type="compositionally biased region" description="Gly residues" evidence="6">
    <location>
        <begin position="333"/>
        <end position="342"/>
    </location>
</feature>
<comment type="subcellular location">
    <subcellularLocation>
        <location evidence="1">Membrane</location>
        <topology evidence="1">Multi-pass membrane protein</topology>
    </subcellularLocation>
</comment>
<sequence length="538" mass="59077">MANSGDLTPALYAAPASLMALTGLLVGSRTWARLTLTGLRADDVFIIFSWIFNVVLCSFVMALASVGLGTKTGEMSPENYAKYLKLIPVCSISFSFGTALAKCSFAVLYLRLIPNRYVQWLNRGIIFYVLCQAIEETFVNIFQCRPVAKAWDPSLEGTCINIETMWWFGFVSNICTDWILFLEPMPFIWGLQLISVTKKIGLSFMLSLGLLLCIISVKRVVEAAKTTINDGMFLLAEPLIWSIAELSALIICSCTPALRQTLYRIPWLNRALGLGSKLGSDREDRYSKSSSFGASRFFFNRRVRYGRSTSCSGGGVTEVGVCPSQTNMEDKNSGGGGGGGSGSSSSGSSSSKHHHQGPTTETEGRPTPRRHHLLMPPVFWSRSGASRQPMNLRSGIQSNLEVSSIRDMKSRATQSTDYVPSRPKPSESCHDLAYGQREKPHLCGQQHVGMRIIAIEGDDDFDQRSTLEPHESETQDYYTEKPHAESCIPAPAPALLRNGRSIPPIKITPAFDDNESILSPRPDPLSKLKGSADTSDSK</sequence>
<feature type="region of interest" description="Disordered" evidence="6">
    <location>
        <begin position="308"/>
        <end position="427"/>
    </location>
</feature>
<evidence type="ECO:0000256" key="4">
    <source>
        <dbReference type="ARBA" id="ARBA00023136"/>
    </source>
</evidence>
<dbReference type="PANTHER" id="PTHR33048">
    <property type="entry name" value="PTH11-LIKE INTEGRAL MEMBRANE PROTEIN (AFU_ORTHOLOGUE AFUA_5G11245)"/>
    <property type="match status" value="1"/>
</dbReference>
<dbReference type="InterPro" id="IPR049326">
    <property type="entry name" value="Rhodopsin_dom_fungi"/>
</dbReference>
<dbReference type="PANTHER" id="PTHR33048:SF124">
    <property type="entry name" value="INTEGRAL MEMBRANE PROTEIN"/>
    <property type="match status" value="1"/>
</dbReference>
<protein>
    <recommendedName>
        <fullName evidence="8">Rhodopsin domain-containing protein</fullName>
    </recommendedName>
</protein>
<feature type="transmembrane region" description="Helical" evidence="7">
    <location>
        <begin position="44"/>
        <end position="66"/>
    </location>
</feature>
<gene>
    <name evidence="9" type="ORF">PoMZ_01097</name>
</gene>
<dbReference type="InterPro" id="IPR052337">
    <property type="entry name" value="SAT4-like"/>
</dbReference>
<evidence type="ECO:0000256" key="1">
    <source>
        <dbReference type="ARBA" id="ARBA00004141"/>
    </source>
</evidence>
<keyword evidence="3 7" id="KW-1133">Transmembrane helix</keyword>
<feature type="transmembrane region" description="Helical" evidence="7">
    <location>
        <begin position="200"/>
        <end position="219"/>
    </location>
</feature>
<name>A0A4P7N535_PYROR</name>
<dbReference type="GO" id="GO:0016020">
    <property type="term" value="C:membrane"/>
    <property type="evidence" value="ECO:0007669"/>
    <property type="project" value="UniProtKB-SubCell"/>
</dbReference>
<dbReference type="EMBL" id="CP034205">
    <property type="protein sequence ID" value="QBZ56191.1"/>
    <property type="molecule type" value="Genomic_DNA"/>
</dbReference>
<accession>A0A4P7N535</accession>
<dbReference type="AlphaFoldDB" id="A0A4P7N535"/>
<feature type="transmembrane region" description="Helical" evidence="7">
    <location>
        <begin position="86"/>
        <end position="110"/>
    </location>
</feature>
<evidence type="ECO:0000259" key="8">
    <source>
        <dbReference type="Pfam" id="PF20684"/>
    </source>
</evidence>
<organism evidence="9 10">
    <name type="scientific">Pyricularia oryzae</name>
    <name type="common">Rice blast fungus</name>
    <name type="synonym">Magnaporthe oryzae</name>
    <dbReference type="NCBI Taxonomy" id="318829"/>
    <lineage>
        <taxon>Eukaryota</taxon>
        <taxon>Fungi</taxon>
        <taxon>Dikarya</taxon>
        <taxon>Ascomycota</taxon>
        <taxon>Pezizomycotina</taxon>
        <taxon>Sordariomycetes</taxon>
        <taxon>Sordariomycetidae</taxon>
        <taxon>Magnaporthales</taxon>
        <taxon>Pyriculariaceae</taxon>
        <taxon>Pyricularia</taxon>
    </lineage>
</organism>
<evidence type="ECO:0000256" key="3">
    <source>
        <dbReference type="ARBA" id="ARBA00022989"/>
    </source>
</evidence>
<evidence type="ECO:0000256" key="2">
    <source>
        <dbReference type="ARBA" id="ARBA00022692"/>
    </source>
</evidence>
<comment type="similarity">
    <text evidence="5">Belongs to the SAT4 family.</text>
</comment>
<evidence type="ECO:0000256" key="6">
    <source>
        <dbReference type="SAM" id="MobiDB-lite"/>
    </source>
</evidence>
<dbReference type="Pfam" id="PF20684">
    <property type="entry name" value="Fung_rhodopsin"/>
    <property type="match status" value="1"/>
</dbReference>
<keyword evidence="2 7" id="KW-0812">Transmembrane</keyword>
<evidence type="ECO:0000313" key="10">
    <source>
        <dbReference type="Proteomes" id="UP000294847"/>
    </source>
</evidence>
<feature type="compositionally biased region" description="Polar residues" evidence="6">
    <location>
        <begin position="383"/>
        <end position="402"/>
    </location>
</feature>